<accession>A0ABP5NAK4</accession>
<dbReference type="Proteomes" id="UP001501391">
    <property type="component" value="Unassembled WGS sequence"/>
</dbReference>
<sequence>MIPGWSYDRVRKLLPLALTGLLAVSACQFVGDDDSDDEARRLNTMKSFPLNAYIPDATSPDGKAVGTAQWILAKQCMVRLGFTGFKTLDIRTVDGTYPVRQGTLASSSKVGDDSPYGVDDPDLAAEHGYHNRQRDEPGTQPMEWPADQYAALTGTFESGDSRRAHGHPIPKKGCMGEAVRKIYGPEPKPVKVGGVQLSGYYSLAAQYWYQAHKAARKDPAWKKADRAWSDCMKDEGFRYPDPDEASTDSAWFRGDKPSQKEKKTAAADARCKLDTGYIQAVHAVESRAQKKAIAAHKKELDEQRAGAERAMANARKIVDDRS</sequence>
<evidence type="ECO:0000256" key="1">
    <source>
        <dbReference type="SAM" id="MobiDB-lite"/>
    </source>
</evidence>
<organism evidence="2 3">
    <name type="scientific">Streptomyces bangladeshensis</name>
    <dbReference type="NCBI Taxonomy" id="295352"/>
    <lineage>
        <taxon>Bacteria</taxon>
        <taxon>Bacillati</taxon>
        <taxon>Actinomycetota</taxon>
        <taxon>Actinomycetes</taxon>
        <taxon>Kitasatosporales</taxon>
        <taxon>Streptomycetaceae</taxon>
        <taxon>Streptomyces</taxon>
    </lineage>
</organism>
<name>A0ABP5NAK4_9ACTN</name>
<comment type="caution">
    <text evidence="2">The sequence shown here is derived from an EMBL/GenBank/DDBJ whole genome shotgun (WGS) entry which is preliminary data.</text>
</comment>
<protein>
    <recommendedName>
        <fullName evidence="4">Lipoprotein</fullName>
    </recommendedName>
</protein>
<evidence type="ECO:0008006" key="4">
    <source>
        <dbReference type="Google" id="ProtNLM"/>
    </source>
</evidence>
<feature type="region of interest" description="Disordered" evidence="1">
    <location>
        <begin position="239"/>
        <end position="266"/>
    </location>
</feature>
<feature type="compositionally biased region" description="Basic and acidic residues" evidence="1">
    <location>
        <begin position="253"/>
        <end position="266"/>
    </location>
</feature>
<gene>
    <name evidence="2" type="ORF">GCM10009787_31740</name>
</gene>
<evidence type="ECO:0000313" key="3">
    <source>
        <dbReference type="Proteomes" id="UP001501391"/>
    </source>
</evidence>
<keyword evidence="3" id="KW-1185">Reference proteome</keyword>
<feature type="region of interest" description="Disordered" evidence="1">
    <location>
        <begin position="103"/>
        <end position="125"/>
    </location>
</feature>
<dbReference type="EMBL" id="BAAAOQ010000009">
    <property type="protein sequence ID" value="GAA2196629.1"/>
    <property type="molecule type" value="Genomic_DNA"/>
</dbReference>
<evidence type="ECO:0000313" key="2">
    <source>
        <dbReference type="EMBL" id="GAA2196629.1"/>
    </source>
</evidence>
<proteinExistence type="predicted"/>
<reference evidence="3" key="1">
    <citation type="journal article" date="2019" name="Int. J. Syst. Evol. Microbiol.">
        <title>The Global Catalogue of Microorganisms (GCM) 10K type strain sequencing project: providing services to taxonomists for standard genome sequencing and annotation.</title>
        <authorList>
            <consortium name="The Broad Institute Genomics Platform"/>
            <consortium name="The Broad Institute Genome Sequencing Center for Infectious Disease"/>
            <person name="Wu L."/>
            <person name="Ma J."/>
        </authorList>
    </citation>
    <scope>NUCLEOTIDE SEQUENCE [LARGE SCALE GENOMIC DNA]</scope>
    <source>
        <strain evidence="3">JCM 14924</strain>
    </source>
</reference>